<keyword evidence="3" id="KW-0274">FAD</keyword>
<dbReference type="GO" id="GO:0050660">
    <property type="term" value="F:flavin adenine dinucleotide binding"/>
    <property type="evidence" value="ECO:0007669"/>
    <property type="project" value="InterPro"/>
</dbReference>
<proteinExistence type="inferred from homology"/>
<evidence type="ECO:0000256" key="2">
    <source>
        <dbReference type="PIRSR" id="PIRSR000137-1"/>
    </source>
</evidence>
<dbReference type="GO" id="GO:0016614">
    <property type="term" value="F:oxidoreductase activity, acting on CH-OH group of donors"/>
    <property type="evidence" value="ECO:0007669"/>
    <property type="project" value="InterPro"/>
</dbReference>
<keyword evidence="3" id="KW-0285">Flavoprotein</keyword>
<name>A0A9P0CJ19_9CUCU</name>
<dbReference type="InterPro" id="IPR007867">
    <property type="entry name" value="GMC_OxRtase_C"/>
</dbReference>
<feature type="active site" description="Proton donor" evidence="2">
    <location>
        <position position="499"/>
    </location>
</feature>
<dbReference type="Pfam" id="PF00732">
    <property type="entry name" value="GMC_oxred_N"/>
    <property type="match status" value="1"/>
</dbReference>
<evidence type="ECO:0000259" key="5">
    <source>
        <dbReference type="PROSITE" id="PS00624"/>
    </source>
</evidence>
<dbReference type="OrthoDB" id="269227at2759"/>
<feature type="binding site" evidence="3">
    <location>
        <position position="233"/>
    </location>
    <ligand>
        <name>FAD</name>
        <dbReference type="ChEBI" id="CHEBI:57692"/>
    </ligand>
</feature>
<evidence type="ECO:0000256" key="1">
    <source>
        <dbReference type="ARBA" id="ARBA00010790"/>
    </source>
</evidence>
<feature type="region of interest" description="Disordered" evidence="4">
    <location>
        <begin position="1"/>
        <end position="20"/>
    </location>
</feature>
<dbReference type="SUPFAM" id="SSF51905">
    <property type="entry name" value="FAD/NAD(P)-binding domain"/>
    <property type="match status" value="1"/>
</dbReference>
<organism evidence="6 7">
    <name type="scientific">Psylliodes chrysocephalus</name>
    <dbReference type="NCBI Taxonomy" id="3402493"/>
    <lineage>
        <taxon>Eukaryota</taxon>
        <taxon>Metazoa</taxon>
        <taxon>Ecdysozoa</taxon>
        <taxon>Arthropoda</taxon>
        <taxon>Hexapoda</taxon>
        <taxon>Insecta</taxon>
        <taxon>Pterygota</taxon>
        <taxon>Neoptera</taxon>
        <taxon>Endopterygota</taxon>
        <taxon>Coleoptera</taxon>
        <taxon>Polyphaga</taxon>
        <taxon>Cucujiformia</taxon>
        <taxon>Chrysomeloidea</taxon>
        <taxon>Chrysomelidae</taxon>
        <taxon>Galerucinae</taxon>
        <taxon>Alticini</taxon>
        <taxon>Psylliodes</taxon>
    </lineage>
</organism>
<keyword evidence="7" id="KW-1185">Reference proteome</keyword>
<accession>A0A9P0CJ19</accession>
<feature type="domain" description="Glucose-methanol-choline oxidoreductase N-terminal" evidence="5">
    <location>
        <begin position="268"/>
        <end position="282"/>
    </location>
</feature>
<reference evidence="6" key="1">
    <citation type="submission" date="2022-01" db="EMBL/GenBank/DDBJ databases">
        <authorList>
            <person name="King R."/>
        </authorList>
    </citation>
    <scope>NUCLEOTIDE SEQUENCE</scope>
</reference>
<gene>
    <name evidence="6" type="ORF">PSYICH_LOCUS1777</name>
</gene>
<dbReference type="Proteomes" id="UP001153636">
    <property type="component" value="Chromosome 10"/>
</dbReference>
<feature type="compositionally biased region" description="Basic and acidic residues" evidence="4">
    <location>
        <begin position="1"/>
        <end position="13"/>
    </location>
</feature>
<evidence type="ECO:0000313" key="7">
    <source>
        <dbReference type="Proteomes" id="UP001153636"/>
    </source>
</evidence>
<dbReference type="Gene3D" id="3.30.560.10">
    <property type="entry name" value="Glucose Oxidase, domain 3"/>
    <property type="match status" value="1"/>
</dbReference>
<dbReference type="PIRSF" id="PIRSF000137">
    <property type="entry name" value="Alcohol_oxidase"/>
    <property type="match status" value="1"/>
</dbReference>
<dbReference type="SUPFAM" id="SSF54373">
    <property type="entry name" value="FAD-linked reductases, C-terminal domain"/>
    <property type="match status" value="1"/>
</dbReference>
<protein>
    <recommendedName>
        <fullName evidence="5">Glucose-methanol-choline oxidoreductase N-terminal domain-containing protein</fullName>
    </recommendedName>
</protein>
<sequence>MKEFVYDSDKEGLPNENTDDDCGSAGTLVARRLSEVTSWKILLLEAGTVTDDFVDIPFTNLYTFNSPYNWGFKTTPQANSCLGMKDHRCVFPTGKGLGGTAIIGHNVYARGNKADFDEIASMGLEGWSFNDILPYYKKTEGIQIESYDSEYHGTDGLLYVNYTAPNPINYDYYLEAAKLTGLKNVDYNGENQLGISKIQWIIDFNKKQTGGNAFILPILDETKNLNLTTGAFVTKILFSDTTATGVKFIKDGKIFKATARKEVIVSSGAIGSPQLLLLSGVGPKSDLENLDIKVVKDLPVGKYFMDHPVYVGLYVRTNLTAEAGNMSYYLERWINGLGYLTTTFNADNIQFINTKTPGVEPPNIELVTINMPTSVPPASFYNLDDTYAKVFSSFNTLTDFLVYPIVLKPKSRGDVKLNSSNPADFPLINPGYYTDSNNEDIKEMYEAIQFVINLTKSKPLQAIDATVVSQAPDCEPLKKESEEAFWYCAIKSLTSTLYHPCSSTRMGIDPTNSVIDGNLKVHGISNLRVVDYGSFPIMVRGHPLAAIYALAEKAADLIKEEHSRV</sequence>
<dbReference type="PANTHER" id="PTHR11552">
    <property type="entry name" value="GLUCOSE-METHANOL-CHOLINE GMC OXIDOREDUCTASE"/>
    <property type="match status" value="1"/>
</dbReference>
<dbReference type="PROSITE" id="PS00624">
    <property type="entry name" value="GMC_OXRED_2"/>
    <property type="match status" value="1"/>
</dbReference>
<comment type="cofactor">
    <cofactor evidence="3">
        <name>FAD</name>
        <dbReference type="ChEBI" id="CHEBI:57692"/>
    </cofactor>
</comment>
<dbReference type="InterPro" id="IPR000172">
    <property type="entry name" value="GMC_OxRdtase_N"/>
</dbReference>
<dbReference type="Pfam" id="PF05199">
    <property type="entry name" value="GMC_oxred_C"/>
    <property type="match status" value="1"/>
</dbReference>
<dbReference type="EMBL" id="OV651822">
    <property type="protein sequence ID" value="CAH1100765.1"/>
    <property type="molecule type" value="Genomic_DNA"/>
</dbReference>
<feature type="active site" description="Proton acceptor" evidence="2">
    <location>
        <position position="542"/>
    </location>
</feature>
<dbReference type="AlphaFoldDB" id="A0A9P0CJ19"/>
<evidence type="ECO:0000313" key="6">
    <source>
        <dbReference type="EMBL" id="CAH1100765.1"/>
    </source>
</evidence>
<evidence type="ECO:0000256" key="3">
    <source>
        <dbReference type="PIRSR" id="PIRSR000137-2"/>
    </source>
</evidence>
<comment type="similarity">
    <text evidence="1">Belongs to the GMC oxidoreductase family.</text>
</comment>
<dbReference type="Gene3D" id="3.50.50.60">
    <property type="entry name" value="FAD/NAD(P)-binding domain"/>
    <property type="match status" value="1"/>
</dbReference>
<dbReference type="InterPro" id="IPR012132">
    <property type="entry name" value="GMC_OxRdtase"/>
</dbReference>
<evidence type="ECO:0000256" key="4">
    <source>
        <dbReference type="SAM" id="MobiDB-lite"/>
    </source>
</evidence>
<feature type="binding site" evidence="3">
    <location>
        <position position="100"/>
    </location>
    <ligand>
        <name>FAD</name>
        <dbReference type="ChEBI" id="CHEBI:57692"/>
    </ligand>
</feature>
<dbReference type="InterPro" id="IPR036188">
    <property type="entry name" value="FAD/NAD-bd_sf"/>
</dbReference>
<dbReference type="PANTHER" id="PTHR11552:SF158">
    <property type="entry name" value="GH23626P-RELATED"/>
    <property type="match status" value="1"/>
</dbReference>